<proteinExistence type="inferred from homology"/>
<dbReference type="OrthoDB" id="9761504at2"/>
<dbReference type="Pfam" id="PF02782">
    <property type="entry name" value="FGGY_C"/>
    <property type="match status" value="1"/>
</dbReference>
<dbReference type="InterPro" id="IPR018485">
    <property type="entry name" value="FGGY_C"/>
</dbReference>
<keyword evidence="10" id="KW-1185">Reference proteome</keyword>
<name>A0A1H2LTA8_9ACTN</name>
<dbReference type="EMBL" id="LT629799">
    <property type="protein sequence ID" value="SDU83938.1"/>
    <property type="molecule type" value="Genomic_DNA"/>
</dbReference>
<dbReference type="GO" id="GO:0019301">
    <property type="term" value="P:rhamnose catabolic process"/>
    <property type="evidence" value="ECO:0007669"/>
    <property type="project" value="InterPro"/>
</dbReference>
<evidence type="ECO:0000259" key="7">
    <source>
        <dbReference type="Pfam" id="PF00370"/>
    </source>
</evidence>
<reference evidence="10" key="1">
    <citation type="submission" date="2016-10" db="EMBL/GenBank/DDBJ databases">
        <authorList>
            <person name="Varghese N."/>
            <person name="Submissions S."/>
        </authorList>
    </citation>
    <scope>NUCLEOTIDE SEQUENCE [LARGE SCALE GENOMIC DNA]</scope>
    <source>
        <strain evidence="10">DSM 21743</strain>
    </source>
</reference>
<evidence type="ECO:0000256" key="4">
    <source>
        <dbReference type="ARBA" id="ARBA00022777"/>
    </source>
</evidence>
<dbReference type="InterPro" id="IPR043129">
    <property type="entry name" value="ATPase_NBD"/>
</dbReference>
<keyword evidence="5" id="KW-0067">ATP-binding</keyword>
<dbReference type="PIRSF" id="PIRSF000538">
    <property type="entry name" value="GlpK"/>
    <property type="match status" value="1"/>
</dbReference>
<organism evidence="9 10">
    <name type="scientific">Microlunatus sagamiharensis</name>
    <dbReference type="NCBI Taxonomy" id="546874"/>
    <lineage>
        <taxon>Bacteria</taxon>
        <taxon>Bacillati</taxon>
        <taxon>Actinomycetota</taxon>
        <taxon>Actinomycetes</taxon>
        <taxon>Propionibacteriales</taxon>
        <taxon>Propionibacteriaceae</taxon>
        <taxon>Microlunatus</taxon>
    </lineage>
</organism>
<protein>
    <submittedName>
        <fullName evidence="9">Rhamnulokinase</fullName>
    </submittedName>
</protein>
<dbReference type="CDD" id="cd07771">
    <property type="entry name" value="ASKHA_NBD_FGGY_RhaB-like"/>
    <property type="match status" value="1"/>
</dbReference>
<dbReference type="InterPro" id="IPR050406">
    <property type="entry name" value="FGGY_Carb_Kinase"/>
</dbReference>
<keyword evidence="2" id="KW-0808">Transferase</keyword>
<evidence type="ECO:0000313" key="9">
    <source>
        <dbReference type="EMBL" id="SDU83938.1"/>
    </source>
</evidence>
<keyword evidence="4 9" id="KW-0418">Kinase</keyword>
<keyword evidence="3" id="KW-0547">Nucleotide-binding</keyword>
<dbReference type="InterPro" id="IPR000577">
    <property type="entry name" value="Carb_kinase_FGGY"/>
</dbReference>
<dbReference type="GO" id="GO:0008993">
    <property type="term" value="F:rhamnulokinase activity"/>
    <property type="evidence" value="ECO:0007669"/>
    <property type="project" value="InterPro"/>
</dbReference>
<dbReference type="Gene3D" id="3.30.420.40">
    <property type="match status" value="2"/>
</dbReference>
<dbReference type="InterPro" id="IPR013449">
    <property type="entry name" value="Rhamnulokinase"/>
</dbReference>
<dbReference type="RefSeq" id="WP_091073314.1">
    <property type="nucleotide sequence ID" value="NZ_LT629799.1"/>
</dbReference>
<evidence type="ECO:0000313" key="10">
    <source>
        <dbReference type="Proteomes" id="UP000198825"/>
    </source>
</evidence>
<evidence type="ECO:0000256" key="2">
    <source>
        <dbReference type="ARBA" id="ARBA00022679"/>
    </source>
</evidence>
<keyword evidence="6" id="KW-0684">Rhamnose metabolism</keyword>
<evidence type="ECO:0000259" key="8">
    <source>
        <dbReference type="Pfam" id="PF02782"/>
    </source>
</evidence>
<dbReference type="PANTHER" id="PTHR43095:SF3">
    <property type="entry name" value="L-XYLULOSE_3-KETO-L-GULONATE KINASE"/>
    <property type="match status" value="1"/>
</dbReference>
<dbReference type="Proteomes" id="UP000198825">
    <property type="component" value="Chromosome I"/>
</dbReference>
<dbReference type="InterPro" id="IPR018484">
    <property type="entry name" value="FGGY_N"/>
</dbReference>
<dbReference type="STRING" id="546874.SAMN04488544_0763"/>
<evidence type="ECO:0000256" key="6">
    <source>
        <dbReference type="ARBA" id="ARBA00023308"/>
    </source>
</evidence>
<evidence type="ECO:0000256" key="5">
    <source>
        <dbReference type="ARBA" id="ARBA00022840"/>
    </source>
</evidence>
<dbReference type="Pfam" id="PF00370">
    <property type="entry name" value="FGGY_N"/>
    <property type="match status" value="1"/>
</dbReference>
<dbReference type="PANTHER" id="PTHR43095">
    <property type="entry name" value="SUGAR KINASE"/>
    <property type="match status" value="1"/>
</dbReference>
<comment type="similarity">
    <text evidence="1">Belongs to the FGGY kinase family.</text>
</comment>
<dbReference type="AlphaFoldDB" id="A0A1H2LTA8"/>
<evidence type="ECO:0000256" key="3">
    <source>
        <dbReference type="ARBA" id="ARBA00022741"/>
    </source>
</evidence>
<accession>A0A1H2LTA8</accession>
<sequence length="486" mass="51124">MSAPDPVFVAVDIGASSGRVMAARVVDGRVVLEAVHRFDNGAVRRDGHLRWDLSGLFEQVLVGLAAVVERHGGAASIGIDTWAVDYGLLDADGRLLAEPVAYRDDRTHGVAGRIHARIPAERLYAINGLQELPFTTLYQLLAEQSEPGWAQARHALLLPDLLACWLTGERRTEVTNASTTGLLDARTRTFDAGLLGALGLPADLFAPLIRPGETLGTVTAEVAARTGLDPATRVVAVGSHDTASAVVGVPAQDRAFAYVSSGTWSLVGVELDEPVLTEESRAANFTNEGGVDGRVRYLRNVGGLWLLQESLRTWREQGHEVDADVLLAEAAVLPAGGPVVDVDDERFIAPGDMPARIRQACGRAGREAPGTPAEVVRCILDSLAVAYARTVAQAVELSGAEVDVVHVVGGGSQNALLCQLTADLSGLEVRSGPVEATALGNVAVQARAAGVLTGDLEDLRAALRVGLDLRTFTPHRSTVGVGNGQT</sequence>
<feature type="domain" description="Carbohydrate kinase FGGY C-terminal" evidence="8">
    <location>
        <begin position="257"/>
        <end position="449"/>
    </location>
</feature>
<feature type="domain" description="Carbohydrate kinase FGGY N-terminal" evidence="7">
    <location>
        <begin position="8"/>
        <end position="248"/>
    </location>
</feature>
<dbReference type="SUPFAM" id="SSF53067">
    <property type="entry name" value="Actin-like ATPase domain"/>
    <property type="match status" value="2"/>
</dbReference>
<dbReference type="GO" id="GO:0005524">
    <property type="term" value="F:ATP binding"/>
    <property type="evidence" value="ECO:0007669"/>
    <property type="project" value="UniProtKB-KW"/>
</dbReference>
<evidence type="ECO:0000256" key="1">
    <source>
        <dbReference type="ARBA" id="ARBA00009156"/>
    </source>
</evidence>
<gene>
    <name evidence="9" type="ORF">SAMN04488544_0763</name>
</gene>